<comment type="caution">
    <text evidence="12">The sequence shown here is derived from an EMBL/GenBank/DDBJ whole genome shotgun (WGS) entry which is preliminary data.</text>
</comment>
<dbReference type="GO" id="GO:0046872">
    <property type="term" value="F:metal ion binding"/>
    <property type="evidence" value="ECO:0007669"/>
    <property type="project" value="UniProtKB-KW"/>
</dbReference>
<dbReference type="InterPro" id="IPR006463">
    <property type="entry name" value="MiaB_methiolase"/>
</dbReference>
<dbReference type="InterPro" id="IPR002792">
    <property type="entry name" value="TRAM_dom"/>
</dbReference>
<dbReference type="PROSITE" id="PS50926">
    <property type="entry name" value="TRAM"/>
    <property type="match status" value="1"/>
</dbReference>
<dbReference type="PROSITE" id="PS01278">
    <property type="entry name" value="MTTASE_RADICAL"/>
    <property type="match status" value="1"/>
</dbReference>
<dbReference type="SFLD" id="SFLDG01061">
    <property type="entry name" value="methylthiotransferase"/>
    <property type="match status" value="1"/>
</dbReference>
<dbReference type="Gene3D" id="1.10.287.110">
    <property type="entry name" value="DnaJ domain"/>
    <property type="match status" value="1"/>
</dbReference>
<evidence type="ECO:0000259" key="10">
    <source>
        <dbReference type="PROSITE" id="PS51449"/>
    </source>
</evidence>
<dbReference type="SUPFAM" id="SSF46565">
    <property type="entry name" value="Chaperone J-domain"/>
    <property type="match status" value="1"/>
</dbReference>
<keyword evidence="6" id="KW-0408">Iron</keyword>
<evidence type="ECO:0000259" key="9">
    <source>
        <dbReference type="PROSITE" id="PS50926"/>
    </source>
</evidence>
<dbReference type="PANTHER" id="PTHR43020">
    <property type="entry name" value="CDK5 REGULATORY SUBUNIT-ASSOCIATED PROTEIN 1"/>
    <property type="match status" value="1"/>
</dbReference>
<name>A0A8J2T0Q1_9STRA</name>
<feature type="domain" description="Radical SAM core" evidence="11">
    <location>
        <begin position="180"/>
        <end position="437"/>
    </location>
</feature>
<dbReference type="InterPro" id="IPR023404">
    <property type="entry name" value="rSAM_horseshoe"/>
</dbReference>
<evidence type="ECO:0000256" key="2">
    <source>
        <dbReference type="ARBA" id="ARBA00009815"/>
    </source>
</evidence>
<comment type="similarity">
    <text evidence="2">Belongs to the methylthiotransferase family. MiaB subfamily.</text>
</comment>
<accession>A0A8J2T0Q1</accession>
<evidence type="ECO:0000256" key="1">
    <source>
        <dbReference type="ARBA" id="ARBA00001966"/>
    </source>
</evidence>
<dbReference type="SFLD" id="SFLDS00029">
    <property type="entry name" value="Radical_SAM"/>
    <property type="match status" value="1"/>
</dbReference>
<evidence type="ECO:0000259" key="8">
    <source>
        <dbReference type="PROSITE" id="PS50076"/>
    </source>
</evidence>
<dbReference type="InterPro" id="IPR013848">
    <property type="entry name" value="Methylthiotransferase_N"/>
</dbReference>
<dbReference type="GO" id="GO:0005829">
    <property type="term" value="C:cytosol"/>
    <property type="evidence" value="ECO:0007669"/>
    <property type="project" value="TreeGrafter"/>
</dbReference>
<dbReference type="Pfam" id="PF04055">
    <property type="entry name" value="Radical_SAM"/>
    <property type="match status" value="1"/>
</dbReference>
<proteinExistence type="inferred from homology"/>
<dbReference type="SMART" id="SM00729">
    <property type="entry name" value="Elp3"/>
    <property type="match status" value="1"/>
</dbReference>
<dbReference type="InterPro" id="IPR005839">
    <property type="entry name" value="Methylthiotransferase"/>
</dbReference>
<feature type="domain" description="J" evidence="8">
    <location>
        <begin position="580"/>
        <end position="642"/>
    </location>
</feature>
<dbReference type="InterPro" id="IPR038135">
    <property type="entry name" value="Methylthiotransferase_N_sf"/>
</dbReference>
<dbReference type="SUPFAM" id="SSF102114">
    <property type="entry name" value="Radical SAM enzymes"/>
    <property type="match status" value="1"/>
</dbReference>
<dbReference type="Pfam" id="PF00919">
    <property type="entry name" value="UPF0004"/>
    <property type="match status" value="1"/>
</dbReference>
<dbReference type="PANTHER" id="PTHR43020:SF2">
    <property type="entry name" value="MITOCHONDRIAL TRNA METHYLTHIOTRANSFERASE CDK5RAP1"/>
    <property type="match status" value="1"/>
</dbReference>
<dbReference type="AlphaFoldDB" id="A0A8J2T0Q1"/>
<dbReference type="GO" id="GO:0051539">
    <property type="term" value="F:4 iron, 4 sulfur cluster binding"/>
    <property type="evidence" value="ECO:0007669"/>
    <property type="project" value="UniProtKB-KW"/>
</dbReference>
<dbReference type="SFLD" id="SFLDF00413">
    <property type="entry name" value="CDK5RAP1"/>
    <property type="match status" value="1"/>
</dbReference>
<dbReference type="PROSITE" id="PS51449">
    <property type="entry name" value="MTTASE_N"/>
    <property type="match status" value="1"/>
</dbReference>
<dbReference type="InterPro" id="IPR007197">
    <property type="entry name" value="rSAM"/>
</dbReference>
<sequence length="687" mass="75181">MRQLLRRASRTLSTSTKPRLAALRETLARDAAPKPPPPTTPEDARSFFVETRGCQMNVSDSEVVRTLLYEDGLREADSAATADIVLLNTCAIRDKAEQKVWTRLRDLRGRNGKEGQTVAVLGCMAERVKDDLFRDGLADLVVGPDAYRRLPAMLRSHEQSIDVTLDRSENYADVLPTRVEHTAHGAFVSIQRGCDNACSYCIVPYVRGRERSRSVHTIIDEVSALYNGGVREITLLGQNVNSYHDASTESLKQQTREYSTGFVPFVRSDKKDSQTGVRFAELLERCAAAAPDARIRFTSPHPKDFPDDVLETIARVSNIAKQIHMPAQSGSDQMLRTMRRGYTCKAYRSLIQRARAVIPDVALSSDFIAGFCGETHEDHLRTLKLIQDVGYDMAFLFAYSSRERTPAARRLDDDVPNDVKKRRLQELIDAFRTGREARSRERVGKIHLILVEGAPRRDRGADLVSGRDDGNRVHVFPSSLPDGTELTPGDFAHVLVDRAEGATLIGVALRRAAGAGDRPLVDAETGAEFLIDEQTGASRWAAEPPLVVASSRARPPVATRAFSTRATAEDAIEGILAASTPSSVLGIAKNATGRDARDAFLSASRLVHPDVCADGRAGAAFAALVEAYDVFAPSDVKYDISQAEFQGDALTTAAWMWDDAAAAARKHKARHTLDDDGPGLGPGSYSN</sequence>
<gene>
    <name evidence="12" type="ORF">PECAL_5P20850</name>
</gene>
<dbReference type="FunFam" id="3.80.30.20:FF:000001">
    <property type="entry name" value="tRNA-2-methylthio-N(6)-dimethylallyladenosine synthase 2"/>
    <property type="match status" value="1"/>
</dbReference>
<dbReference type="GO" id="GO:0035597">
    <property type="term" value="F:tRNA-2-methylthio-N(6)-dimethylallyladenosine(37) synthase activity"/>
    <property type="evidence" value="ECO:0007669"/>
    <property type="project" value="TreeGrafter"/>
</dbReference>
<dbReference type="InterPro" id="IPR058240">
    <property type="entry name" value="rSAM_sf"/>
</dbReference>
<keyword evidence="4" id="KW-0949">S-adenosyl-L-methionine</keyword>
<dbReference type="PROSITE" id="PS50076">
    <property type="entry name" value="DNAJ_2"/>
    <property type="match status" value="1"/>
</dbReference>
<dbReference type="Gene3D" id="3.40.50.12160">
    <property type="entry name" value="Methylthiotransferase, N-terminal domain"/>
    <property type="match status" value="1"/>
</dbReference>
<evidence type="ECO:0000256" key="6">
    <source>
        <dbReference type="ARBA" id="ARBA00023004"/>
    </source>
</evidence>
<dbReference type="PROSITE" id="PS51918">
    <property type="entry name" value="RADICAL_SAM"/>
    <property type="match status" value="1"/>
</dbReference>
<keyword evidence="3" id="KW-0004">4Fe-4S</keyword>
<keyword evidence="13" id="KW-1185">Reference proteome</keyword>
<evidence type="ECO:0000256" key="5">
    <source>
        <dbReference type="ARBA" id="ARBA00022723"/>
    </source>
</evidence>
<dbReference type="GO" id="GO:0005739">
    <property type="term" value="C:mitochondrion"/>
    <property type="evidence" value="ECO:0007669"/>
    <property type="project" value="TreeGrafter"/>
</dbReference>
<evidence type="ECO:0000259" key="11">
    <source>
        <dbReference type="PROSITE" id="PS51918"/>
    </source>
</evidence>
<reference evidence="12" key="1">
    <citation type="submission" date="2021-11" db="EMBL/GenBank/DDBJ databases">
        <authorList>
            <consortium name="Genoscope - CEA"/>
            <person name="William W."/>
        </authorList>
    </citation>
    <scope>NUCLEOTIDE SEQUENCE</scope>
</reference>
<keyword evidence="7" id="KW-0411">Iron-sulfur</keyword>
<feature type="domain" description="TRAM" evidence="9">
    <location>
        <begin position="440"/>
        <end position="510"/>
    </location>
</feature>
<dbReference type="InterPro" id="IPR006638">
    <property type="entry name" value="Elp3/MiaA/NifB-like_rSAM"/>
</dbReference>
<feature type="domain" description="MTTase N-terminal" evidence="10">
    <location>
        <begin position="45"/>
        <end position="159"/>
    </location>
</feature>
<keyword evidence="5" id="KW-0479">Metal-binding</keyword>
<dbReference type="CDD" id="cd01335">
    <property type="entry name" value="Radical_SAM"/>
    <property type="match status" value="1"/>
</dbReference>
<evidence type="ECO:0000256" key="3">
    <source>
        <dbReference type="ARBA" id="ARBA00022485"/>
    </source>
</evidence>
<dbReference type="FunFam" id="3.40.50.12160:FF:000003">
    <property type="entry name" value="CDK5 regulatory subunit-associated protein 1"/>
    <property type="match status" value="1"/>
</dbReference>
<organism evidence="12 13">
    <name type="scientific">Pelagomonas calceolata</name>
    <dbReference type="NCBI Taxonomy" id="35677"/>
    <lineage>
        <taxon>Eukaryota</taxon>
        <taxon>Sar</taxon>
        <taxon>Stramenopiles</taxon>
        <taxon>Ochrophyta</taxon>
        <taxon>Pelagophyceae</taxon>
        <taxon>Pelagomonadales</taxon>
        <taxon>Pelagomonadaceae</taxon>
        <taxon>Pelagomonas</taxon>
    </lineage>
</organism>
<dbReference type="InterPro" id="IPR001623">
    <property type="entry name" value="DnaJ_domain"/>
</dbReference>
<dbReference type="Proteomes" id="UP000789595">
    <property type="component" value="Unassembled WGS sequence"/>
</dbReference>
<dbReference type="SFLD" id="SFLDF00273">
    <property type="entry name" value="(dimethylallyl)adenosine_tRNA"/>
    <property type="match status" value="1"/>
</dbReference>
<dbReference type="OrthoDB" id="1730074at2759"/>
<evidence type="ECO:0000313" key="13">
    <source>
        <dbReference type="Proteomes" id="UP000789595"/>
    </source>
</evidence>
<dbReference type="SFLD" id="SFLDG01082">
    <property type="entry name" value="B12-binding_domain_containing"/>
    <property type="match status" value="1"/>
</dbReference>
<dbReference type="InterPro" id="IPR020612">
    <property type="entry name" value="Methylthiotransferase_CS"/>
</dbReference>
<dbReference type="NCBIfam" id="TIGR00089">
    <property type="entry name" value="MiaB/RimO family radical SAM methylthiotransferase"/>
    <property type="match status" value="1"/>
</dbReference>
<dbReference type="Gene3D" id="3.80.30.20">
    <property type="entry name" value="tm_1862 like domain"/>
    <property type="match status" value="1"/>
</dbReference>
<evidence type="ECO:0000256" key="4">
    <source>
        <dbReference type="ARBA" id="ARBA00022691"/>
    </source>
</evidence>
<evidence type="ECO:0000313" key="12">
    <source>
        <dbReference type="EMBL" id="CAH0377549.1"/>
    </source>
</evidence>
<protein>
    <submittedName>
        <fullName evidence="12">Uncharacterized protein</fullName>
    </submittedName>
</protein>
<dbReference type="CDD" id="cd06257">
    <property type="entry name" value="DnaJ"/>
    <property type="match status" value="1"/>
</dbReference>
<dbReference type="InterPro" id="IPR036869">
    <property type="entry name" value="J_dom_sf"/>
</dbReference>
<dbReference type="EMBL" id="CAKKNE010000005">
    <property type="protein sequence ID" value="CAH0377549.1"/>
    <property type="molecule type" value="Genomic_DNA"/>
</dbReference>
<evidence type="ECO:0000256" key="7">
    <source>
        <dbReference type="ARBA" id="ARBA00023014"/>
    </source>
</evidence>
<comment type="cofactor">
    <cofactor evidence="1">
        <name>[4Fe-4S] cluster</name>
        <dbReference type="ChEBI" id="CHEBI:49883"/>
    </cofactor>
</comment>